<dbReference type="OrthoDB" id="384217at2"/>
<comment type="function">
    <text evidence="9">May play the central regulatory role in sporulation. It may be an element of the effector pathway responsible for the activation of sporulation genes in response to nutritional stress. Spo0A may act in concert with spo0H (a sigma factor) to control the expression of some genes that are critical to the sporulation process.</text>
</comment>
<dbReference type="PANTHER" id="PTHR42713">
    <property type="entry name" value="HISTIDINE KINASE-RELATED"/>
    <property type="match status" value="1"/>
</dbReference>
<sequence length="530" mass="61431">MYSVMIVDDEHIIRKGLINFIKWQELNCKVIYEASDGVTAKKLIHSEKPDIIISDIKMPGLDGIQLSQYIYENHPNIKVILLTGYSDFNYAQAAIQYNVVDFVLKPSSTEKIIEAVNKAKTLIIKEKAKEEKLIQLENNVKETLAQMQEKFILDYINGVFIDNSTILNKMNDLKIDLHHFYVLVFKIDKMKYISNGQNMIIEIKKFISMIFKNYKHYPIILDGQSLCIILSFDHSNHSNHSEYIHPIWSKSQEILSFVNDFMNMSISIGISNPHANFLQIPTGYNEAFQCLREKFYDKNNIFMYSHYCETRSTCKETPINKYIHQIMHFVKLGKTNESMDTLHQLLEELQLSKQSIDHIKTTSIRISSLCSTLLDTYNITFSDVLQNSDNLYQQILQCESISKLSSILETVIQSTASSLNTIDVYDHYLIKKAIDYIKKNYHHPIKLKVLAKHLHINGSYLSRLFKQETGETLTQMITKMRIKKAQDLLSSNDLKTYEVAIMVGIEDPAYFSQIFKKHTGVCPSEYKNNM</sequence>
<dbReference type="InterPro" id="IPR051552">
    <property type="entry name" value="HptR"/>
</dbReference>
<dbReference type="GO" id="GO:0003700">
    <property type="term" value="F:DNA-binding transcription factor activity"/>
    <property type="evidence" value="ECO:0007669"/>
    <property type="project" value="InterPro"/>
</dbReference>
<keyword evidence="3" id="KW-0963">Cytoplasm</keyword>
<comment type="caution">
    <text evidence="14">The sequence shown here is derived from an EMBL/GenBank/DDBJ whole genome shotgun (WGS) entry which is preliminary data.</text>
</comment>
<comment type="subcellular location">
    <subcellularLocation>
        <location evidence="1">Cytoplasm</location>
    </subcellularLocation>
</comment>
<feature type="modified residue" description="4-aspartylphosphate" evidence="10">
    <location>
        <position position="55"/>
    </location>
</feature>
<dbReference type="EMBL" id="SLWV01000006">
    <property type="protein sequence ID" value="TCO77411.1"/>
    <property type="molecule type" value="Genomic_DNA"/>
</dbReference>
<keyword evidence="6" id="KW-0805">Transcription regulation</keyword>
<evidence type="ECO:0000313" key="15">
    <source>
        <dbReference type="Proteomes" id="UP000294919"/>
    </source>
</evidence>
<dbReference type="Pfam" id="PF12833">
    <property type="entry name" value="HTH_18"/>
    <property type="match status" value="1"/>
</dbReference>
<feature type="domain" description="HTH araC/xylS-type" evidence="12">
    <location>
        <begin position="431"/>
        <end position="529"/>
    </location>
</feature>
<accession>A0A4R2KSR3</accession>
<name>A0A4R2KSR3_9FIRM</name>
<dbReference type="SMART" id="SM00448">
    <property type="entry name" value="REC"/>
    <property type="match status" value="1"/>
</dbReference>
<dbReference type="InterPro" id="IPR001789">
    <property type="entry name" value="Sig_transdc_resp-reg_receiver"/>
</dbReference>
<dbReference type="SMART" id="SM00342">
    <property type="entry name" value="HTH_ARAC"/>
    <property type="match status" value="1"/>
</dbReference>
<dbReference type="Proteomes" id="UP000294919">
    <property type="component" value="Unassembled WGS sequence"/>
</dbReference>
<keyword evidence="5" id="KW-0902">Two-component regulatory system</keyword>
<evidence type="ECO:0000256" key="11">
    <source>
        <dbReference type="SAM" id="Coils"/>
    </source>
</evidence>
<dbReference type="InterPro" id="IPR011006">
    <property type="entry name" value="CheY-like_superfamily"/>
</dbReference>
<dbReference type="Gene3D" id="1.10.10.60">
    <property type="entry name" value="Homeodomain-like"/>
    <property type="match status" value="2"/>
</dbReference>
<evidence type="ECO:0000256" key="6">
    <source>
        <dbReference type="ARBA" id="ARBA00023015"/>
    </source>
</evidence>
<dbReference type="Gene3D" id="3.40.50.2300">
    <property type="match status" value="1"/>
</dbReference>
<evidence type="ECO:0000313" key="14">
    <source>
        <dbReference type="EMBL" id="TCO77411.1"/>
    </source>
</evidence>
<evidence type="ECO:0000256" key="5">
    <source>
        <dbReference type="ARBA" id="ARBA00023012"/>
    </source>
</evidence>
<keyword evidence="15" id="KW-1185">Reference proteome</keyword>
<evidence type="ECO:0000256" key="8">
    <source>
        <dbReference type="ARBA" id="ARBA00023163"/>
    </source>
</evidence>
<dbReference type="InterPro" id="IPR009057">
    <property type="entry name" value="Homeodomain-like_sf"/>
</dbReference>
<keyword evidence="4 10" id="KW-0597">Phosphoprotein</keyword>
<evidence type="ECO:0000256" key="3">
    <source>
        <dbReference type="ARBA" id="ARBA00022490"/>
    </source>
</evidence>
<reference evidence="14 15" key="1">
    <citation type="submission" date="2019-03" db="EMBL/GenBank/DDBJ databases">
        <title>Genomic Encyclopedia of Type Strains, Phase IV (KMG-IV): sequencing the most valuable type-strain genomes for metagenomic binning, comparative biology and taxonomic classification.</title>
        <authorList>
            <person name="Goeker M."/>
        </authorList>
    </citation>
    <scope>NUCLEOTIDE SEQUENCE [LARGE SCALE GENOMIC DNA]</scope>
    <source>
        <strain evidence="14 15">DSM 102940</strain>
    </source>
</reference>
<dbReference type="AlphaFoldDB" id="A0A4R2KSR3"/>
<evidence type="ECO:0000256" key="1">
    <source>
        <dbReference type="ARBA" id="ARBA00004496"/>
    </source>
</evidence>
<evidence type="ECO:0000256" key="4">
    <source>
        <dbReference type="ARBA" id="ARBA00022553"/>
    </source>
</evidence>
<dbReference type="PROSITE" id="PS01124">
    <property type="entry name" value="HTH_ARAC_FAMILY_2"/>
    <property type="match status" value="1"/>
</dbReference>
<keyword evidence="8" id="KW-0804">Transcription</keyword>
<dbReference type="Pfam" id="PF00072">
    <property type="entry name" value="Response_reg"/>
    <property type="match status" value="1"/>
</dbReference>
<dbReference type="GO" id="GO:0043565">
    <property type="term" value="F:sequence-specific DNA binding"/>
    <property type="evidence" value="ECO:0007669"/>
    <property type="project" value="InterPro"/>
</dbReference>
<evidence type="ECO:0000256" key="7">
    <source>
        <dbReference type="ARBA" id="ARBA00023125"/>
    </source>
</evidence>
<dbReference type="CDD" id="cd17536">
    <property type="entry name" value="REC_YesN-like"/>
    <property type="match status" value="1"/>
</dbReference>
<keyword evidence="11" id="KW-0175">Coiled coil</keyword>
<dbReference type="PANTHER" id="PTHR42713:SF3">
    <property type="entry name" value="TRANSCRIPTIONAL REGULATORY PROTEIN HPTR"/>
    <property type="match status" value="1"/>
</dbReference>
<dbReference type="InterPro" id="IPR041522">
    <property type="entry name" value="CdaR_GGDEF"/>
</dbReference>
<keyword evidence="7" id="KW-0238">DNA-binding</keyword>
<organism evidence="14 15">
    <name type="scientific">Marinisporobacter balticus</name>
    <dbReference type="NCBI Taxonomy" id="2018667"/>
    <lineage>
        <taxon>Bacteria</taxon>
        <taxon>Bacillati</taxon>
        <taxon>Bacillota</taxon>
        <taxon>Clostridia</taxon>
        <taxon>Peptostreptococcales</taxon>
        <taxon>Thermotaleaceae</taxon>
        <taxon>Marinisporobacter</taxon>
    </lineage>
</organism>
<evidence type="ECO:0000256" key="9">
    <source>
        <dbReference type="ARBA" id="ARBA00024867"/>
    </source>
</evidence>
<proteinExistence type="predicted"/>
<dbReference type="GO" id="GO:0000160">
    <property type="term" value="P:phosphorelay signal transduction system"/>
    <property type="evidence" value="ECO:0007669"/>
    <property type="project" value="UniProtKB-KW"/>
</dbReference>
<dbReference type="Pfam" id="PF17853">
    <property type="entry name" value="GGDEF_2"/>
    <property type="match status" value="1"/>
</dbReference>
<gene>
    <name evidence="14" type="ORF">EV214_10653</name>
</gene>
<dbReference type="PROSITE" id="PS50110">
    <property type="entry name" value="RESPONSE_REGULATORY"/>
    <property type="match status" value="1"/>
</dbReference>
<evidence type="ECO:0000256" key="10">
    <source>
        <dbReference type="PROSITE-ProRule" id="PRU00169"/>
    </source>
</evidence>
<dbReference type="SUPFAM" id="SSF46689">
    <property type="entry name" value="Homeodomain-like"/>
    <property type="match status" value="2"/>
</dbReference>
<dbReference type="GO" id="GO:0005737">
    <property type="term" value="C:cytoplasm"/>
    <property type="evidence" value="ECO:0007669"/>
    <property type="project" value="UniProtKB-SubCell"/>
</dbReference>
<evidence type="ECO:0000256" key="2">
    <source>
        <dbReference type="ARBA" id="ARBA00018672"/>
    </source>
</evidence>
<evidence type="ECO:0000259" key="12">
    <source>
        <dbReference type="PROSITE" id="PS01124"/>
    </source>
</evidence>
<dbReference type="InterPro" id="IPR018060">
    <property type="entry name" value="HTH_AraC"/>
</dbReference>
<dbReference type="SUPFAM" id="SSF52172">
    <property type="entry name" value="CheY-like"/>
    <property type="match status" value="1"/>
</dbReference>
<protein>
    <recommendedName>
        <fullName evidence="2">Stage 0 sporulation protein A homolog</fullName>
    </recommendedName>
</protein>
<feature type="coiled-coil region" evidence="11">
    <location>
        <begin position="119"/>
        <end position="146"/>
    </location>
</feature>
<evidence type="ECO:0000259" key="13">
    <source>
        <dbReference type="PROSITE" id="PS50110"/>
    </source>
</evidence>
<dbReference type="RefSeq" id="WP_132243912.1">
    <property type="nucleotide sequence ID" value="NZ_SLWV01000006.1"/>
</dbReference>
<feature type="domain" description="Response regulatory" evidence="13">
    <location>
        <begin position="3"/>
        <end position="120"/>
    </location>
</feature>